<dbReference type="PANTHER" id="PTHR38471">
    <property type="entry name" value="FOUR HELIX BUNDLE PROTEIN"/>
    <property type="match status" value="1"/>
</dbReference>
<evidence type="ECO:0000313" key="2">
    <source>
        <dbReference type="Proteomes" id="UP001236507"/>
    </source>
</evidence>
<organism evidence="1 2">
    <name type="scientific">Flectobacillus roseus</name>
    <dbReference type="NCBI Taxonomy" id="502259"/>
    <lineage>
        <taxon>Bacteria</taxon>
        <taxon>Pseudomonadati</taxon>
        <taxon>Bacteroidota</taxon>
        <taxon>Cytophagia</taxon>
        <taxon>Cytophagales</taxon>
        <taxon>Flectobacillaceae</taxon>
        <taxon>Flectobacillus</taxon>
    </lineage>
</organism>
<dbReference type="SUPFAM" id="SSF158446">
    <property type="entry name" value="IVS-encoded protein-like"/>
    <property type="match status" value="1"/>
</dbReference>
<accession>A0ABT6Y8A4</accession>
<dbReference type="PANTHER" id="PTHR38471:SF2">
    <property type="entry name" value="FOUR HELIX BUNDLE PROTEIN"/>
    <property type="match status" value="1"/>
</dbReference>
<dbReference type="NCBIfam" id="NF008911">
    <property type="entry name" value="PRK12275.1-2"/>
    <property type="match status" value="1"/>
</dbReference>
<dbReference type="Gene3D" id="1.20.1440.60">
    <property type="entry name" value="23S rRNA-intervening sequence"/>
    <property type="match status" value="1"/>
</dbReference>
<proteinExistence type="predicted"/>
<dbReference type="InterPro" id="IPR036583">
    <property type="entry name" value="23S_rRNA_IVS_sf"/>
</dbReference>
<gene>
    <name evidence="1" type="ORF">QM524_11360</name>
</gene>
<sequence>MTQIKSFRDLLIWQKSMNLVTDIYLVTRNFPQAEMFGLTSQLRRASISIPSNIAEGYGRNTSKDYLRYLQIALGSLYEMQTQLEIASNLHFLEIFDFNKMISLCLEIERMLTSLIAKIKAKIA</sequence>
<dbReference type="CDD" id="cd16377">
    <property type="entry name" value="23S_rRNA_IVP_like"/>
    <property type="match status" value="1"/>
</dbReference>
<dbReference type="Pfam" id="PF05635">
    <property type="entry name" value="23S_rRNA_IVP"/>
    <property type="match status" value="1"/>
</dbReference>
<dbReference type="EMBL" id="JASHIF010000009">
    <property type="protein sequence ID" value="MDI9859807.1"/>
    <property type="molecule type" value="Genomic_DNA"/>
</dbReference>
<comment type="caution">
    <text evidence="1">The sequence shown here is derived from an EMBL/GenBank/DDBJ whole genome shotgun (WGS) entry which is preliminary data.</text>
</comment>
<dbReference type="NCBIfam" id="TIGR02436">
    <property type="entry name" value="four helix bundle protein"/>
    <property type="match status" value="1"/>
</dbReference>
<dbReference type="InterPro" id="IPR012657">
    <property type="entry name" value="23S_rRNA-intervening_sequence"/>
</dbReference>
<name>A0ABT6Y8A4_9BACT</name>
<dbReference type="Proteomes" id="UP001236507">
    <property type="component" value="Unassembled WGS sequence"/>
</dbReference>
<evidence type="ECO:0000313" key="1">
    <source>
        <dbReference type="EMBL" id="MDI9859807.1"/>
    </source>
</evidence>
<protein>
    <submittedName>
        <fullName evidence="1">Four helix bundle protein</fullName>
    </submittedName>
</protein>
<reference evidence="1 2" key="1">
    <citation type="submission" date="2023-05" db="EMBL/GenBank/DDBJ databases">
        <title>Novel species of genus Flectobacillus isolated from stream in China.</title>
        <authorList>
            <person name="Lu H."/>
        </authorList>
    </citation>
    <scope>NUCLEOTIDE SEQUENCE [LARGE SCALE GENOMIC DNA]</scope>
    <source>
        <strain evidence="1 2">KCTC 42575</strain>
    </source>
</reference>
<dbReference type="RefSeq" id="WP_283344675.1">
    <property type="nucleotide sequence ID" value="NZ_JASHIF010000009.1"/>
</dbReference>
<keyword evidence="2" id="KW-1185">Reference proteome</keyword>